<proteinExistence type="predicted"/>
<dbReference type="Proteomes" id="UP001206206">
    <property type="component" value="Unassembled WGS sequence"/>
</dbReference>
<comment type="caution">
    <text evidence="1">The sequence shown here is derived from an EMBL/GenBank/DDBJ whole genome shotgun (WGS) entry which is preliminary data.</text>
</comment>
<name>A0ABT1PKU0_9ACTN</name>
<reference evidence="1 2" key="1">
    <citation type="submission" date="2022-06" db="EMBL/GenBank/DDBJ databases">
        <title>Draft genome sequence of type strain Streptomyces rubrisoli DSM 42083.</title>
        <authorList>
            <person name="Duangmal K."/>
            <person name="Klaysubun C."/>
        </authorList>
    </citation>
    <scope>NUCLEOTIDE SEQUENCE [LARGE SCALE GENOMIC DNA]</scope>
    <source>
        <strain evidence="1 2">DSM 42083</strain>
    </source>
</reference>
<accession>A0ABT1PKU0</accession>
<dbReference type="InterPro" id="IPR025459">
    <property type="entry name" value="DUF4279"/>
</dbReference>
<dbReference type="EMBL" id="JANFNH010000053">
    <property type="protein sequence ID" value="MCQ4045979.1"/>
    <property type="molecule type" value="Genomic_DNA"/>
</dbReference>
<dbReference type="Pfam" id="PF14106">
    <property type="entry name" value="DUF4279"/>
    <property type="match status" value="1"/>
</dbReference>
<sequence length="132" mass="14380">MSTSLVITKSDLSPDFISEKLSLNASFARLPGETPAFREGVGCWTYGYDESFSPSVEDQLQALSGQLESRRAALAELVSQGYSVQIDITGSVETGVALWLSPTILNRVKELGVPLSFTSRCAPLKDEFDWLS</sequence>
<protein>
    <submittedName>
        <fullName evidence="1">DUF4279 domain-containing protein</fullName>
    </submittedName>
</protein>
<dbReference type="RefSeq" id="WP_255932137.1">
    <property type="nucleotide sequence ID" value="NZ_JANFNH010000053.1"/>
</dbReference>
<organism evidence="1 2">
    <name type="scientific">Streptantibioticus rubrisoli</name>
    <dbReference type="NCBI Taxonomy" id="1387313"/>
    <lineage>
        <taxon>Bacteria</taxon>
        <taxon>Bacillati</taxon>
        <taxon>Actinomycetota</taxon>
        <taxon>Actinomycetes</taxon>
        <taxon>Kitasatosporales</taxon>
        <taxon>Streptomycetaceae</taxon>
        <taxon>Streptantibioticus</taxon>
    </lineage>
</organism>
<evidence type="ECO:0000313" key="1">
    <source>
        <dbReference type="EMBL" id="MCQ4045979.1"/>
    </source>
</evidence>
<gene>
    <name evidence="1" type="ORF">NON19_29045</name>
</gene>
<evidence type="ECO:0000313" key="2">
    <source>
        <dbReference type="Proteomes" id="UP001206206"/>
    </source>
</evidence>
<keyword evidence="2" id="KW-1185">Reference proteome</keyword>